<organism evidence="1 2">
    <name type="scientific">Racocetra persica</name>
    <dbReference type="NCBI Taxonomy" id="160502"/>
    <lineage>
        <taxon>Eukaryota</taxon>
        <taxon>Fungi</taxon>
        <taxon>Fungi incertae sedis</taxon>
        <taxon>Mucoromycota</taxon>
        <taxon>Glomeromycotina</taxon>
        <taxon>Glomeromycetes</taxon>
        <taxon>Diversisporales</taxon>
        <taxon>Gigasporaceae</taxon>
        <taxon>Racocetra</taxon>
    </lineage>
</organism>
<accession>A0ACA9M3G2</accession>
<name>A0ACA9M3G2_9GLOM</name>
<gene>
    <name evidence="1" type="ORF">RPERSI_LOCUS4515</name>
</gene>
<dbReference type="Proteomes" id="UP000789920">
    <property type="component" value="Unassembled WGS sequence"/>
</dbReference>
<reference evidence="1" key="1">
    <citation type="submission" date="2021-06" db="EMBL/GenBank/DDBJ databases">
        <authorList>
            <person name="Kallberg Y."/>
            <person name="Tangrot J."/>
            <person name="Rosling A."/>
        </authorList>
    </citation>
    <scope>NUCLEOTIDE SEQUENCE</scope>
    <source>
        <strain evidence="1">MA461A</strain>
    </source>
</reference>
<comment type="caution">
    <text evidence="1">The sequence shown here is derived from an EMBL/GenBank/DDBJ whole genome shotgun (WGS) entry which is preliminary data.</text>
</comment>
<feature type="non-terminal residue" evidence="1">
    <location>
        <position position="1"/>
    </location>
</feature>
<evidence type="ECO:0000313" key="1">
    <source>
        <dbReference type="EMBL" id="CAG8564788.1"/>
    </source>
</evidence>
<sequence length="363" mass="42433">FVHIKSDSNSANTDYKPSVNYESDNNYGSVDDYESVNNYESSFKKSEKEILIIDLTKPNSYLPFDDYVFKVANHNNINSNDADNILPINLITKNLRVGKIRYSTLPMEYLPTSEQGIAIVFNIGSWELYNIQYQRGHLSGGGNIKVVNMDTDFYQEENLALNDQKSKEMQTYTNIKNSHYSSKNKELIYELLEASTYNHVDKIFEELKTSNELNINNWISFYNTTWVKASLNPLFSFMDMEIWLKAPDNMNHYEHYFAMCNIQDKYGINKSGKNYDVIAREKQTIKRSVHKSQKTKRRINKPTKASKKPKVDIDSIQNTKNDLEIQEKQLSIKECELELEERQVRLEREKLEIIKLKKELGCE</sequence>
<dbReference type="EMBL" id="CAJVQC010006249">
    <property type="protein sequence ID" value="CAG8564788.1"/>
    <property type="molecule type" value="Genomic_DNA"/>
</dbReference>
<protein>
    <submittedName>
        <fullName evidence="1">3920_t:CDS:1</fullName>
    </submittedName>
</protein>
<proteinExistence type="predicted"/>
<keyword evidence="2" id="KW-1185">Reference proteome</keyword>
<evidence type="ECO:0000313" key="2">
    <source>
        <dbReference type="Proteomes" id="UP000789920"/>
    </source>
</evidence>